<dbReference type="GeneID" id="54290571"/>
<dbReference type="PANTHER" id="PTHR43111:SF1">
    <property type="entry name" value="ALDEHYDE DEHYDROGENASE B-RELATED"/>
    <property type="match status" value="1"/>
</dbReference>
<organism evidence="2 3">
    <name type="scientific">Aaosphaeria arxii CBS 175.79</name>
    <dbReference type="NCBI Taxonomy" id="1450172"/>
    <lineage>
        <taxon>Eukaryota</taxon>
        <taxon>Fungi</taxon>
        <taxon>Dikarya</taxon>
        <taxon>Ascomycota</taxon>
        <taxon>Pezizomycotina</taxon>
        <taxon>Dothideomycetes</taxon>
        <taxon>Pleosporomycetidae</taxon>
        <taxon>Pleosporales</taxon>
        <taxon>Pleosporales incertae sedis</taxon>
        <taxon>Aaosphaeria</taxon>
    </lineage>
</organism>
<dbReference type="InterPro" id="IPR016162">
    <property type="entry name" value="Ald_DH_N"/>
</dbReference>
<dbReference type="InterPro" id="IPR016161">
    <property type="entry name" value="Ald_DH/histidinol_DH"/>
</dbReference>
<gene>
    <name evidence="2" type="ORF">BU24DRAFT_481469</name>
</gene>
<dbReference type="GO" id="GO:0016620">
    <property type="term" value="F:oxidoreductase activity, acting on the aldehyde or oxo group of donors, NAD or NADP as acceptor"/>
    <property type="evidence" value="ECO:0007669"/>
    <property type="project" value="InterPro"/>
</dbReference>
<dbReference type="EMBL" id="ML978070">
    <property type="protein sequence ID" value="KAF2014098.1"/>
    <property type="molecule type" value="Genomic_DNA"/>
</dbReference>
<accession>A0A6A5XLE4</accession>
<dbReference type="PANTHER" id="PTHR43111">
    <property type="entry name" value="ALDEHYDE DEHYDROGENASE B-RELATED"/>
    <property type="match status" value="1"/>
</dbReference>
<proteinExistence type="predicted"/>
<dbReference type="Proteomes" id="UP000799778">
    <property type="component" value="Unassembled WGS sequence"/>
</dbReference>
<dbReference type="OrthoDB" id="5596991at2759"/>
<dbReference type="Gene3D" id="3.40.605.10">
    <property type="entry name" value="Aldehyde Dehydrogenase, Chain A, domain 1"/>
    <property type="match status" value="1"/>
</dbReference>
<dbReference type="SUPFAM" id="SSF53720">
    <property type="entry name" value="ALDH-like"/>
    <property type="match status" value="1"/>
</dbReference>
<dbReference type="AlphaFoldDB" id="A0A6A5XLE4"/>
<feature type="transmembrane region" description="Helical" evidence="1">
    <location>
        <begin position="451"/>
        <end position="475"/>
    </location>
</feature>
<reference evidence="2" key="1">
    <citation type="journal article" date="2020" name="Stud. Mycol.">
        <title>101 Dothideomycetes genomes: a test case for predicting lifestyles and emergence of pathogens.</title>
        <authorList>
            <person name="Haridas S."/>
            <person name="Albert R."/>
            <person name="Binder M."/>
            <person name="Bloem J."/>
            <person name="Labutti K."/>
            <person name="Salamov A."/>
            <person name="Andreopoulos B."/>
            <person name="Baker S."/>
            <person name="Barry K."/>
            <person name="Bills G."/>
            <person name="Bluhm B."/>
            <person name="Cannon C."/>
            <person name="Castanera R."/>
            <person name="Culley D."/>
            <person name="Daum C."/>
            <person name="Ezra D."/>
            <person name="Gonzalez J."/>
            <person name="Henrissat B."/>
            <person name="Kuo A."/>
            <person name="Liang C."/>
            <person name="Lipzen A."/>
            <person name="Lutzoni F."/>
            <person name="Magnuson J."/>
            <person name="Mondo S."/>
            <person name="Nolan M."/>
            <person name="Ohm R."/>
            <person name="Pangilinan J."/>
            <person name="Park H.-J."/>
            <person name="Ramirez L."/>
            <person name="Alfaro M."/>
            <person name="Sun H."/>
            <person name="Tritt A."/>
            <person name="Yoshinaga Y."/>
            <person name="Zwiers L.-H."/>
            <person name="Turgeon B."/>
            <person name="Goodwin S."/>
            <person name="Spatafora J."/>
            <person name="Crous P."/>
            <person name="Grigoriev I."/>
        </authorList>
    </citation>
    <scope>NUCLEOTIDE SEQUENCE</scope>
    <source>
        <strain evidence="2">CBS 175.79</strain>
    </source>
</reference>
<keyword evidence="1" id="KW-1133">Transmembrane helix</keyword>
<keyword evidence="3" id="KW-1185">Reference proteome</keyword>
<evidence type="ECO:0000313" key="2">
    <source>
        <dbReference type="EMBL" id="KAF2014098.1"/>
    </source>
</evidence>
<sequence>MSNPQNATLARVKGAAIDGRLRVLRIRQQLFHSLHGALIQRREELLQTIQNDDNCSAEEALVVYGSSLIDLRNHYNALDLSTGLQEEYRLARKESNENKRTPIAMTYIIPGRFALFFSLISALCAAIEAGSCVIVEFQDTTIKTPSLLQEIIHTSLDLEAFAIVSDRAPAEYLAQCVVIDQSNAITAEDVFPRRTLSSPISRSIAFVDRTSDIELAAQEIVASRSAFGGNSPYAVDLVIVNEFVLEKFNIAATKALQSIREAQKLHQLPKEPSHRVKISNNKIFDDANRDDNLQWVSGIKMNRSHQLARTKVPSSRIVLVHSVTSLDDSIDFLGTDAQQEIPIATLYLFSGEREAKYLSQYIVSQATYVNHIPAQLVVGPRTPFDYAINLHQRYTRDMFEFPSPQIVPSKRSHLTSTIFTKASFIDSVAREALKDIRQPKSGAWGFFEQGIVIGAFVYLLPMFSITITGVGYGVWRAYWSIRS</sequence>
<evidence type="ECO:0000256" key="1">
    <source>
        <dbReference type="SAM" id="Phobius"/>
    </source>
</evidence>
<protein>
    <recommendedName>
        <fullName evidence="4">ALDH-like protein</fullName>
    </recommendedName>
</protein>
<name>A0A6A5XLE4_9PLEO</name>
<dbReference type="InterPro" id="IPR016163">
    <property type="entry name" value="Ald_DH_C"/>
</dbReference>
<dbReference type="RefSeq" id="XP_033382437.1">
    <property type="nucleotide sequence ID" value="XM_033533174.1"/>
</dbReference>
<evidence type="ECO:0000313" key="3">
    <source>
        <dbReference type="Proteomes" id="UP000799778"/>
    </source>
</evidence>
<keyword evidence="1" id="KW-0812">Transmembrane</keyword>
<evidence type="ECO:0008006" key="4">
    <source>
        <dbReference type="Google" id="ProtNLM"/>
    </source>
</evidence>
<dbReference type="Gene3D" id="3.40.309.10">
    <property type="entry name" value="Aldehyde Dehydrogenase, Chain A, domain 2"/>
    <property type="match status" value="1"/>
</dbReference>
<keyword evidence="1" id="KW-0472">Membrane</keyword>